<protein>
    <submittedName>
        <fullName evidence="1">Uncharacterized protein</fullName>
    </submittedName>
</protein>
<reference evidence="1 2" key="1">
    <citation type="journal article" date="2019" name="Nat. Ecol. Evol.">
        <title>Megaphylogeny resolves global patterns of mushroom evolution.</title>
        <authorList>
            <person name="Varga T."/>
            <person name="Krizsan K."/>
            <person name="Foldi C."/>
            <person name="Dima B."/>
            <person name="Sanchez-Garcia M."/>
            <person name="Sanchez-Ramirez S."/>
            <person name="Szollosi G.J."/>
            <person name="Szarkandi J.G."/>
            <person name="Papp V."/>
            <person name="Albert L."/>
            <person name="Andreopoulos W."/>
            <person name="Angelini C."/>
            <person name="Antonin V."/>
            <person name="Barry K.W."/>
            <person name="Bougher N.L."/>
            <person name="Buchanan P."/>
            <person name="Buyck B."/>
            <person name="Bense V."/>
            <person name="Catcheside P."/>
            <person name="Chovatia M."/>
            <person name="Cooper J."/>
            <person name="Damon W."/>
            <person name="Desjardin D."/>
            <person name="Finy P."/>
            <person name="Geml J."/>
            <person name="Haridas S."/>
            <person name="Hughes K."/>
            <person name="Justo A."/>
            <person name="Karasinski D."/>
            <person name="Kautmanova I."/>
            <person name="Kiss B."/>
            <person name="Kocsube S."/>
            <person name="Kotiranta H."/>
            <person name="LaButti K.M."/>
            <person name="Lechner B.E."/>
            <person name="Liimatainen K."/>
            <person name="Lipzen A."/>
            <person name="Lukacs Z."/>
            <person name="Mihaltcheva S."/>
            <person name="Morgado L.N."/>
            <person name="Niskanen T."/>
            <person name="Noordeloos M.E."/>
            <person name="Ohm R.A."/>
            <person name="Ortiz-Santana B."/>
            <person name="Ovrebo C."/>
            <person name="Racz N."/>
            <person name="Riley R."/>
            <person name="Savchenko A."/>
            <person name="Shiryaev A."/>
            <person name="Soop K."/>
            <person name="Spirin V."/>
            <person name="Szebenyi C."/>
            <person name="Tomsovsky M."/>
            <person name="Tulloss R.E."/>
            <person name="Uehling J."/>
            <person name="Grigoriev I.V."/>
            <person name="Vagvolgyi C."/>
            <person name="Papp T."/>
            <person name="Martin F.M."/>
            <person name="Miettinen O."/>
            <person name="Hibbett D.S."/>
            <person name="Nagy L.G."/>
        </authorList>
    </citation>
    <scope>NUCLEOTIDE SEQUENCE [LARGE SCALE GENOMIC DNA]</scope>
    <source>
        <strain evidence="1 2">NL-1719</strain>
    </source>
</reference>
<dbReference type="EMBL" id="ML208316">
    <property type="protein sequence ID" value="TFK70239.1"/>
    <property type="molecule type" value="Genomic_DNA"/>
</dbReference>
<accession>A0ACD3AX10</accession>
<name>A0ACD3AX10_9AGAR</name>
<evidence type="ECO:0000313" key="1">
    <source>
        <dbReference type="EMBL" id="TFK70239.1"/>
    </source>
</evidence>
<evidence type="ECO:0000313" key="2">
    <source>
        <dbReference type="Proteomes" id="UP000308600"/>
    </source>
</evidence>
<dbReference type="Proteomes" id="UP000308600">
    <property type="component" value="Unassembled WGS sequence"/>
</dbReference>
<organism evidence="1 2">
    <name type="scientific">Pluteus cervinus</name>
    <dbReference type="NCBI Taxonomy" id="181527"/>
    <lineage>
        <taxon>Eukaryota</taxon>
        <taxon>Fungi</taxon>
        <taxon>Dikarya</taxon>
        <taxon>Basidiomycota</taxon>
        <taxon>Agaricomycotina</taxon>
        <taxon>Agaricomycetes</taxon>
        <taxon>Agaricomycetidae</taxon>
        <taxon>Agaricales</taxon>
        <taxon>Pluteineae</taxon>
        <taxon>Pluteaceae</taxon>
        <taxon>Pluteus</taxon>
    </lineage>
</organism>
<proteinExistence type="predicted"/>
<sequence length="170" mass="18798">MAGRMSTILVGAEDRPDPLSTPVSVIITYRITVTNHHGNTAQPKFTQKSFAEHTSEDTWKNRITAATGTMIWNLDRHRFPTTRLTALGAFRIRHSLRPSNLVFVSASKPASAMHISSSGFSRLVDHLWRWVDGQEHAGQVGSEAQVIVHDSCEYSRGLLGCLSSTRVGSR</sequence>
<gene>
    <name evidence="1" type="ORF">BDN72DRAFT_551442</name>
</gene>
<keyword evidence="2" id="KW-1185">Reference proteome</keyword>